<evidence type="ECO:0000313" key="2">
    <source>
        <dbReference type="Proteomes" id="UP000325262"/>
    </source>
</evidence>
<protein>
    <submittedName>
        <fullName evidence="1">Uncharacterized protein</fullName>
    </submittedName>
</protein>
<reference evidence="1 2" key="1">
    <citation type="submission" date="2019-06" db="EMBL/GenBank/DDBJ databases">
        <title>Complete Genome Sequence of Klebsiella pneumoniae Myophage Magnus.</title>
        <authorList>
            <person name="Acevedo Ugarriza L.E."/>
            <person name="Michalik J."/>
            <person name="Newkirk H."/>
            <person name="Liu M."/>
            <person name="Gill J.J."/>
            <person name="Ramsey J."/>
        </authorList>
    </citation>
    <scope>NUCLEOTIDE SEQUENCE [LARGE SCALE GENOMIC DNA]</scope>
</reference>
<dbReference type="Proteomes" id="UP000325262">
    <property type="component" value="Segment"/>
</dbReference>
<proteinExistence type="predicted"/>
<name>A0A5B9N5W0_9CAUD</name>
<evidence type="ECO:0000313" key="1">
    <source>
        <dbReference type="EMBL" id="QEG07912.1"/>
    </source>
</evidence>
<dbReference type="EMBL" id="MN045230">
    <property type="protein sequence ID" value="QEG07912.1"/>
    <property type="molecule type" value="Genomic_DNA"/>
</dbReference>
<sequence length="53" mass="5827">MSHECSSSLGDSMLPGYQPMLAGATSGSESTSQPRLVRALEDKLLLYRCCYVW</sequence>
<keyword evidence="2" id="KW-1185">Reference proteome</keyword>
<organism evidence="1 2">
    <name type="scientific">Klebsiella phage Magnus</name>
    <dbReference type="NCBI Taxonomy" id="2589660"/>
    <lineage>
        <taxon>Viruses</taxon>
        <taxon>Duplodnaviria</taxon>
        <taxon>Heunggongvirae</taxon>
        <taxon>Uroviricota</taxon>
        <taxon>Caudoviricetes</taxon>
        <taxon>Pantevenvirales</taxon>
        <taxon>Ackermannviridae</taxon>
        <taxon>Taipeivirus</taxon>
        <taxon>Taipeivirus magnus</taxon>
    </lineage>
</organism>
<gene>
    <name evidence="1" type="ORF">CPT_Magnus_033</name>
</gene>
<accession>A0A5B9N5W0</accession>